<keyword evidence="3" id="KW-1185">Reference proteome</keyword>
<name>A0A975MRR1_9GAMM</name>
<proteinExistence type="predicted"/>
<dbReference type="Pfam" id="PF04754">
    <property type="entry name" value="Transposase_31"/>
    <property type="match status" value="1"/>
</dbReference>
<dbReference type="RefSeq" id="WP_215585111.1">
    <property type="nucleotide sequence ID" value="NZ_CP073754.1"/>
</dbReference>
<organism evidence="2 3">
    <name type="scientific">Methylomonas paludis</name>
    <dbReference type="NCBI Taxonomy" id="1173101"/>
    <lineage>
        <taxon>Bacteria</taxon>
        <taxon>Pseudomonadati</taxon>
        <taxon>Pseudomonadota</taxon>
        <taxon>Gammaproteobacteria</taxon>
        <taxon>Methylococcales</taxon>
        <taxon>Methylococcaceae</taxon>
        <taxon>Methylomonas</taxon>
    </lineage>
</organism>
<evidence type="ECO:0000259" key="1">
    <source>
        <dbReference type="Pfam" id="PF04754"/>
    </source>
</evidence>
<accession>A0A975MRR1</accession>
<sequence length="40" mass="4796">MYVYLLLEFQSSIDHFMAVRILGYLALLYQDLIRSEKLTK</sequence>
<dbReference type="Proteomes" id="UP000676649">
    <property type="component" value="Chromosome"/>
</dbReference>
<protein>
    <submittedName>
        <fullName evidence="2">Rpn family recombination-promoting nuclease/putative transposase</fullName>
    </submittedName>
</protein>
<dbReference type="EMBL" id="CP073754">
    <property type="protein sequence ID" value="QWF72539.1"/>
    <property type="molecule type" value="Genomic_DNA"/>
</dbReference>
<reference evidence="2" key="1">
    <citation type="submission" date="2021-04" db="EMBL/GenBank/DDBJ databases">
        <title>Draft genome sequence data of methanotrophic Methylovulum sp. strain S1L and Methylomonas sp. strain S2AM isolated from boreal lake water columns.</title>
        <authorList>
            <person name="Rissanen A.J."/>
            <person name="Mangayil R."/>
            <person name="Svenning M.M."/>
            <person name="Khanongnuch R."/>
        </authorList>
    </citation>
    <scope>NUCLEOTIDE SEQUENCE</scope>
    <source>
        <strain evidence="2">S2AM</strain>
    </source>
</reference>
<dbReference type="KEGG" id="mpad:KEF85_09510"/>
<dbReference type="AlphaFoldDB" id="A0A975MRR1"/>
<feature type="domain" description="Transposase (putative) YhgA-like" evidence="1">
    <location>
        <begin position="2"/>
        <end position="34"/>
    </location>
</feature>
<dbReference type="InterPro" id="IPR006842">
    <property type="entry name" value="Transposase_31"/>
</dbReference>
<evidence type="ECO:0000313" key="2">
    <source>
        <dbReference type="EMBL" id="QWF72539.1"/>
    </source>
</evidence>
<evidence type="ECO:0000313" key="3">
    <source>
        <dbReference type="Proteomes" id="UP000676649"/>
    </source>
</evidence>
<gene>
    <name evidence="2" type="ORF">KEF85_09510</name>
</gene>